<dbReference type="SUPFAM" id="SSF100950">
    <property type="entry name" value="NagB/RpiA/CoA transferase-like"/>
    <property type="match status" value="1"/>
</dbReference>
<dbReference type="EMBL" id="AFGF01000017">
    <property type="protein sequence ID" value="EGO65387.1"/>
    <property type="molecule type" value="Genomic_DNA"/>
</dbReference>
<proteinExistence type="predicted"/>
<dbReference type="eggNOG" id="COG1139">
    <property type="taxonomic scope" value="Bacteria"/>
</dbReference>
<feature type="domain" description="LUD" evidence="1">
    <location>
        <begin position="15"/>
        <end position="207"/>
    </location>
</feature>
<evidence type="ECO:0000259" key="1">
    <source>
        <dbReference type="Pfam" id="PF02589"/>
    </source>
</evidence>
<dbReference type="RefSeq" id="WP_004092360.1">
    <property type="nucleotide sequence ID" value="NZ_AFGF01000017.1"/>
</dbReference>
<accession>F7NEH6</accession>
<dbReference type="Proteomes" id="UP000003240">
    <property type="component" value="Unassembled WGS sequence"/>
</dbReference>
<dbReference type="OrthoDB" id="9809147at2"/>
<protein>
    <recommendedName>
        <fullName evidence="1">LUD domain-containing protein</fullName>
    </recommendedName>
</protein>
<keyword evidence="3" id="KW-1185">Reference proteome</keyword>
<evidence type="ECO:0000313" key="3">
    <source>
        <dbReference type="Proteomes" id="UP000003240"/>
    </source>
</evidence>
<dbReference type="PANTHER" id="PTHR36179">
    <property type="entry name" value="LUD_DOM DOMAIN-CONTAINING PROTEIN"/>
    <property type="match status" value="1"/>
</dbReference>
<gene>
    <name evidence="2" type="ORF">ALO_02196</name>
</gene>
<comment type="caution">
    <text evidence="2">The sequence shown here is derived from an EMBL/GenBank/DDBJ whole genome shotgun (WGS) entry which is preliminary data.</text>
</comment>
<dbReference type="AlphaFoldDB" id="F7NEH6"/>
<dbReference type="InterPro" id="IPR037171">
    <property type="entry name" value="NagB/RpiA_transferase-like"/>
</dbReference>
<dbReference type="PANTHER" id="PTHR36179:SF2">
    <property type="entry name" value="LUD DOMAIN-CONTAINING PROTEIN"/>
    <property type="match status" value="1"/>
</dbReference>
<name>F7NEH6_9FIRM</name>
<sequence length="213" mass="23370">MDDFKAWSNEALGTKAVAALEKNNFAAAYVKTKEEAIEKILAMIPANATVGVGGSWTINELDLSHTLEKKGHTVYDHNRPGLSPDEALRLRRQELTCGVFLTGTNAITLDGKLVNVDGSANRVAAMMFGPEQVIVIAGVNKIVRDTEEAERRIQTYAAPMNNKRLNRPNPCTTTGICMDCQGPTRICNVTTILRKRPSLTKMHIFIIGEQLGF</sequence>
<dbReference type="Gene3D" id="3.40.50.10420">
    <property type="entry name" value="NagB/RpiA/CoA transferase-like"/>
    <property type="match status" value="1"/>
</dbReference>
<organism evidence="2 3">
    <name type="scientific">Acetonema longum DSM 6540</name>
    <dbReference type="NCBI Taxonomy" id="1009370"/>
    <lineage>
        <taxon>Bacteria</taxon>
        <taxon>Bacillati</taxon>
        <taxon>Bacillota</taxon>
        <taxon>Negativicutes</taxon>
        <taxon>Acetonemataceae</taxon>
        <taxon>Acetonema</taxon>
    </lineage>
</organism>
<reference evidence="2 3" key="1">
    <citation type="journal article" date="2011" name="EMBO J.">
        <title>Structural diversity of bacterial flagellar motors.</title>
        <authorList>
            <person name="Chen S."/>
            <person name="Beeby M."/>
            <person name="Murphy G.E."/>
            <person name="Leadbetter J.R."/>
            <person name="Hendrixson D.R."/>
            <person name="Briegel A."/>
            <person name="Li Z."/>
            <person name="Shi J."/>
            <person name="Tocheva E.I."/>
            <person name="Muller A."/>
            <person name="Dobro M.J."/>
            <person name="Jensen G.J."/>
        </authorList>
    </citation>
    <scope>NUCLEOTIDE SEQUENCE [LARGE SCALE GENOMIC DNA]</scope>
    <source>
        <strain evidence="2 3">DSM 6540</strain>
    </source>
</reference>
<evidence type="ECO:0000313" key="2">
    <source>
        <dbReference type="EMBL" id="EGO65387.1"/>
    </source>
</evidence>
<dbReference type="PIRSF" id="PIRSF020269">
    <property type="entry name" value="DUF1121"/>
    <property type="match status" value="1"/>
</dbReference>
<dbReference type="InterPro" id="IPR009501">
    <property type="entry name" value="UCP020269"/>
</dbReference>
<dbReference type="InterPro" id="IPR003741">
    <property type="entry name" value="LUD_dom"/>
</dbReference>
<dbReference type="Pfam" id="PF02589">
    <property type="entry name" value="LUD_dom"/>
    <property type="match status" value="1"/>
</dbReference>
<dbReference type="STRING" id="1009370.ALO_02196"/>
<dbReference type="InterPro" id="IPR024185">
    <property type="entry name" value="FTHF_cligase-like_sf"/>
</dbReference>